<dbReference type="EMBL" id="FNYS01000027">
    <property type="protein sequence ID" value="SEJ35088.1"/>
    <property type="molecule type" value="Genomic_DNA"/>
</dbReference>
<feature type="transmembrane region" description="Helical" evidence="1">
    <location>
        <begin position="16"/>
        <end position="38"/>
    </location>
</feature>
<organism evidence="2 3">
    <name type="scientific">Myroides marinus</name>
    <dbReference type="NCBI Taxonomy" id="703342"/>
    <lineage>
        <taxon>Bacteria</taxon>
        <taxon>Pseudomonadati</taxon>
        <taxon>Bacteroidota</taxon>
        <taxon>Flavobacteriia</taxon>
        <taxon>Flavobacteriales</taxon>
        <taxon>Flavobacteriaceae</taxon>
        <taxon>Myroides</taxon>
    </lineage>
</organism>
<reference evidence="2 3" key="1">
    <citation type="submission" date="2016-10" db="EMBL/GenBank/DDBJ databases">
        <authorList>
            <person name="de Groot N.N."/>
        </authorList>
    </citation>
    <scope>NUCLEOTIDE SEQUENCE [LARGE SCALE GENOMIC DNA]</scope>
    <source>
        <strain evidence="2 3">DSM 23048</strain>
    </source>
</reference>
<keyword evidence="1" id="KW-1133">Transmembrane helix</keyword>
<dbReference type="Proteomes" id="UP000183077">
    <property type="component" value="Unassembled WGS sequence"/>
</dbReference>
<evidence type="ECO:0000313" key="3">
    <source>
        <dbReference type="Proteomes" id="UP000183077"/>
    </source>
</evidence>
<protein>
    <submittedName>
        <fullName evidence="2">Uncharacterized protein</fullName>
    </submittedName>
</protein>
<dbReference type="AlphaFoldDB" id="A0A1H6Y192"/>
<name>A0A1H6Y192_9FLAO</name>
<evidence type="ECO:0000313" key="2">
    <source>
        <dbReference type="EMBL" id="SEJ35088.1"/>
    </source>
</evidence>
<accession>A0A1H6Y192</accession>
<sequence length="69" mass="7708">MFNFINVNQWSINMKIAGWIVIVIAVVFLAMSIGGLNGNLPEEMFVFVALLGIIAGAYLIYRKSNRSEE</sequence>
<evidence type="ECO:0000256" key="1">
    <source>
        <dbReference type="SAM" id="Phobius"/>
    </source>
</evidence>
<dbReference type="RefSeq" id="WP_286422207.1">
    <property type="nucleotide sequence ID" value="NZ_JACALL010000041.1"/>
</dbReference>
<proteinExistence type="predicted"/>
<keyword evidence="1" id="KW-0812">Transmembrane</keyword>
<gene>
    <name evidence="2" type="ORF">SAMN04488018_1274</name>
</gene>
<feature type="transmembrane region" description="Helical" evidence="1">
    <location>
        <begin position="44"/>
        <end position="61"/>
    </location>
</feature>
<keyword evidence="1" id="KW-0472">Membrane</keyword>